<dbReference type="Gene3D" id="2.120.10.10">
    <property type="match status" value="1"/>
</dbReference>
<feature type="domain" description="Sialidase" evidence="2">
    <location>
        <begin position="258"/>
        <end position="601"/>
    </location>
</feature>
<dbReference type="CDD" id="cd15482">
    <property type="entry name" value="Sialidase_non-viral"/>
    <property type="match status" value="1"/>
</dbReference>
<organism evidence="3 4">
    <name type="scientific">Cymbomonas tetramitiformis</name>
    <dbReference type="NCBI Taxonomy" id="36881"/>
    <lineage>
        <taxon>Eukaryota</taxon>
        <taxon>Viridiplantae</taxon>
        <taxon>Chlorophyta</taxon>
        <taxon>Pyramimonadophyceae</taxon>
        <taxon>Pyramimonadales</taxon>
        <taxon>Pyramimonadaceae</taxon>
        <taxon>Cymbomonas</taxon>
    </lineage>
</organism>
<evidence type="ECO:0000313" key="4">
    <source>
        <dbReference type="Proteomes" id="UP001190700"/>
    </source>
</evidence>
<accession>A0AAE0KVV4</accession>
<dbReference type="AlphaFoldDB" id="A0AAE0KVV4"/>
<gene>
    <name evidence="3" type="ORF">CYMTET_28476</name>
</gene>
<feature type="compositionally biased region" description="Basic and acidic residues" evidence="1">
    <location>
        <begin position="106"/>
        <end position="131"/>
    </location>
</feature>
<evidence type="ECO:0000256" key="1">
    <source>
        <dbReference type="SAM" id="MobiDB-lite"/>
    </source>
</evidence>
<dbReference type="InterPro" id="IPR011040">
    <property type="entry name" value="Sialidase"/>
</dbReference>
<dbReference type="Proteomes" id="UP001190700">
    <property type="component" value="Unassembled WGS sequence"/>
</dbReference>
<evidence type="ECO:0000313" key="3">
    <source>
        <dbReference type="EMBL" id="KAK3262681.1"/>
    </source>
</evidence>
<dbReference type="InterPro" id="IPR036278">
    <property type="entry name" value="Sialidase_sf"/>
</dbReference>
<dbReference type="PANTHER" id="PTHR43752:SF2">
    <property type="entry name" value="BNR_ASP-BOX REPEAT FAMILY PROTEIN"/>
    <property type="match status" value="1"/>
</dbReference>
<dbReference type="SUPFAM" id="SSF50939">
    <property type="entry name" value="Sialidases"/>
    <property type="match status" value="1"/>
</dbReference>
<feature type="region of interest" description="Disordered" evidence="1">
    <location>
        <begin position="70"/>
        <end position="89"/>
    </location>
</feature>
<feature type="region of interest" description="Disordered" evidence="1">
    <location>
        <begin position="95"/>
        <end position="138"/>
    </location>
</feature>
<feature type="region of interest" description="Disordered" evidence="1">
    <location>
        <begin position="159"/>
        <end position="185"/>
    </location>
</feature>
<comment type="caution">
    <text evidence="3">The sequence shown here is derived from an EMBL/GenBank/DDBJ whole genome shotgun (WGS) entry which is preliminary data.</text>
</comment>
<dbReference type="EMBL" id="LGRX02016028">
    <property type="protein sequence ID" value="KAK3262681.1"/>
    <property type="molecule type" value="Genomic_DNA"/>
</dbReference>
<name>A0AAE0KVV4_9CHLO</name>
<evidence type="ECO:0000259" key="2">
    <source>
        <dbReference type="Pfam" id="PF13088"/>
    </source>
</evidence>
<protein>
    <recommendedName>
        <fullName evidence="2">Sialidase domain-containing protein</fullName>
    </recommendedName>
</protein>
<dbReference type="PANTHER" id="PTHR43752">
    <property type="entry name" value="BNR/ASP-BOX REPEAT FAMILY PROTEIN"/>
    <property type="match status" value="1"/>
</dbReference>
<sequence length="634" mass="71580">MKAPSGGKPYQGNGGLCPQVDLRVIMLVGMLTLCTRTFLLTWDMDLNTLDGESQPNEELDLERLELDRERAERQAKREQTFEKKRKEEEGLLKARQARANGRAVRKREQKEEEMRNVKDMERETKVRREEEGGSGTLLVHSTGDALLEDEDGDLDTQDAVRKRHQQEPRPTEDGVGGEYRSPDGWTDEAPRACDTWKEGPFGGKAQASITKAVWIQNHGNNTASQWKRQNEGVTNGKWKIHQGLRYHHTVSLARLASGSVYAAWQAAEDTEGESDQHIRMSVSRDGAKGWKQSWRLNVTQFGGALWSPVPHVDASGRLHLFYTESEGDCRRRSKPKSKWPPGGSIKMAVCLDQEPNPNSVWTEPRTIYGIEEDGWIPKMLSNKLVVLSSGEWVLPFWRENAMLAKGTWPDKQAHCRVKDVVKEGQKATNHAVPYASGLFSQDGGRTWESRGKLHDAAYPDADGWALDTKTTWLIENSVVELSNGDLKMYFRTHAGFIYQAQSSDKGMTWTEPVPTSIQNPDSKSQVVRLKPSGPLLMVFNDHKRGIIRSNHTDVKLPNKCVTLLSLAISEDDGNSWRRIGVLRGGVAPGLRFHYPWILQMGCKVLVAYSKFYVTGFKYQENDRELGLRAVHVHL</sequence>
<dbReference type="Pfam" id="PF13088">
    <property type="entry name" value="BNR_2"/>
    <property type="match status" value="1"/>
</dbReference>
<keyword evidence="4" id="KW-1185">Reference proteome</keyword>
<proteinExistence type="predicted"/>
<reference evidence="3 4" key="1">
    <citation type="journal article" date="2015" name="Genome Biol. Evol.">
        <title>Comparative Genomics of a Bacterivorous Green Alga Reveals Evolutionary Causalities and Consequences of Phago-Mixotrophic Mode of Nutrition.</title>
        <authorList>
            <person name="Burns J.A."/>
            <person name="Paasch A."/>
            <person name="Narechania A."/>
            <person name="Kim E."/>
        </authorList>
    </citation>
    <scope>NUCLEOTIDE SEQUENCE [LARGE SCALE GENOMIC DNA]</scope>
    <source>
        <strain evidence="3 4">PLY_AMNH</strain>
    </source>
</reference>